<comment type="caution">
    <text evidence="1">The sequence shown here is derived from an EMBL/GenBank/DDBJ whole genome shotgun (WGS) entry which is preliminary data.</text>
</comment>
<dbReference type="AlphaFoldDB" id="A0AAV0BVY0"/>
<gene>
    <name evidence="1" type="ORF">PPACK8108_LOCUS25543</name>
</gene>
<name>A0AAV0BVY0_PHAPC</name>
<evidence type="ECO:0000313" key="1">
    <source>
        <dbReference type="EMBL" id="CAH7690252.1"/>
    </source>
</evidence>
<reference evidence="1" key="1">
    <citation type="submission" date="2022-06" db="EMBL/GenBank/DDBJ databases">
        <authorList>
            <consortium name="SYNGENTA / RWTH Aachen University"/>
        </authorList>
    </citation>
    <scope>NUCLEOTIDE SEQUENCE</scope>
</reference>
<sequence length="151" mass="15972">MFVTVTRPSEELLPSVTSFSFLSSSPLFEFTKLVNASSLLTSENSWCAPNPDVFAPLTIREAANRGLGSDLENFGDPRIPNGVEIEGIEKAEAGKGGAEGLNVIPYGAPIALGIPEGESPGAFTYKTQSGISGTGIDQNCTLTIFNVRFKN</sequence>
<protein>
    <submittedName>
        <fullName evidence="1">Uncharacterized protein</fullName>
    </submittedName>
</protein>
<dbReference type="Proteomes" id="UP001153365">
    <property type="component" value="Unassembled WGS sequence"/>
</dbReference>
<proteinExistence type="predicted"/>
<organism evidence="1 2">
    <name type="scientific">Phakopsora pachyrhizi</name>
    <name type="common">Asian soybean rust disease fungus</name>
    <dbReference type="NCBI Taxonomy" id="170000"/>
    <lineage>
        <taxon>Eukaryota</taxon>
        <taxon>Fungi</taxon>
        <taxon>Dikarya</taxon>
        <taxon>Basidiomycota</taxon>
        <taxon>Pucciniomycotina</taxon>
        <taxon>Pucciniomycetes</taxon>
        <taxon>Pucciniales</taxon>
        <taxon>Phakopsoraceae</taxon>
        <taxon>Phakopsora</taxon>
    </lineage>
</organism>
<accession>A0AAV0BVY0</accession>
<keyword evidence="2" id="KW-1185">Reference proteome</keyword>
<dbReference type="EMBL" id="CALTRL010006249">
    <property type="protein sequence ID" value="CAH7690252.1"/>
    <property type="molecule type" value="Genomic_DNA"/>
</dbReference>
<evidence type="ECO:0000313" key="2">
    <source>
        <dbReference type="Proteomes" id="UP001153365"/>
    </source>
</evidence>